<feature type="compositionally biased region" description="Low complexity" evidence="3">
    <location>
        <begin position="948"/>
        <end position="966"/>
    </location>
</feature>
<evidence type="ECO:0000256" key="1">
    <source>
        <dbReference type="ARBA" id="ARBA00022443"/>
    </source>
</evidence>
<dbReference type="SUPFAM" id="SSF48065">
    <property type="entry name" value="DBL homology domain (DH-domain)"/>
    <property type="match status" value="1"/>
</dbReference>
<comment type="caution">
    <text evidence="6">The sequence shown here is derived from an EMBL/GenBank/DDBJ whole genome shotgun (WGS) entry which is preliminary data.</text>
</comment>
<feature type="compositionally biased region" description="Basic and acidic residues" evidence="3">
    <location>
        <begin position="874"/>
        <end position="884"/>
    </location>
</feature>
<feature type="region of interest" description="Disordered" evidence="3">
    <location>
        <begin position="123"/>
        <end position="203"/>
    </location>
</feature>
<dbReference type="PANTHER" id="PTHR12673">
    <property type="entry name" value="FACIOGENITAL DYSPLASIA PROTEIN"/>
    <property type="match status" value="1"/>
</dbReference>
<dbReference type="SMART" id="SM00233">
    <property type="entry name" value="PH"/>
    <property type="match status" value="1"/>
</dbReference>
<dbReference type="InterPro" id="IPR001452">
    <property type="entry name" value="SH3_domain"/>
</dbReference>
<feature type="region of interest" description="Disordered" evidence="3">
    <location>
        <begin position="865"/>
        <end position="927"/>
    </location>
</feature>
<dbReference type="InterPro" id="IPR011993">
    <property type="entry name" value="PH-like_dom_sf"/>
</dbReference>
<dbReference type="Proteomes" id="UP001212841">
    <property type="component" value="Unassembled WGS sequence"/>
</dbReference>
<feature type="compositionally biased region" description="Polar residues" evidence="3">
    <location>
        <begin position="891"/>
        <end position="907"/>
    </location>
</feature>
<reference evidence="6" key="1">
    <citation type="submission" date="2020-05" db="EMBL/GenBank/DDBJ databases">
        <title>Phylogenomic resolution of chytrid fungi.</title>
        <authorList>
            <person name="Stajich J.E."/>
            <person name="Amses K."/>
            <person name="Simmons R."/>
            <person name="Seto K."/>
            <person name="Myers J."/>
            <person name="Bonds A."/>
            <person name="Quandt C.A."/>
            <person name="Barry K."/>
            <person name="Liu P."/>
            <person name="Grigoriev I."/>
            <person name="Longcore J.E."/>
            <person name="James T.Y."/>
        </authorList>
    </citation>
    <scope>NUCLEOTIDE SEQUENCE</scope>
    <source>
        <strain evidence="6">JEL0318</strain>
    </source>
</reference>
<dbReference type="InterPro" id="IPR001849">
    <property type="entry name" value="PH_domain"/>
</dbReference>
<feature type="compositionally biased region" description="Low complexity" evidence="3">
    <location>
        <begin position="233"/>
        <end position="248"/>
    </location>
</feature>
<dbReference type="GO" id="GO:0035556">
    <property type="term" value="P:intracellular signal transduction"/>
    <property type="evidence" value="ECO:0007669"/>
    <property type="project" value="InterPro"/>
</dbReference>
<dbReference type="GO" id="GO:0005737">
    <property type="term" value="C:cytoplasm"/>
    <property type="evidence" value="ECO:0007669"/>
    <property type="project" value="TreeGrafter"/>
</dbReference>
<dbReference type="Gene3D" id="2.30.30.40">
    <property type="entry name" value="SH3 Domains"/>
    <property type="match status" value="1"/>
</dbReference>
<keyword evidence="7" id="KW-1185">Reference proteome</keyword>
<feature type="compositionally biased region" description="Polar residues" evidence="3">
    <location>
        <begin position="153"/>
        <end position="186"/>
    </location>
</feature>
<feature type="compositionally biased region" description="Basic and acidic residues" evidence="3">
    <location>
        <begin position="1204"/>
        <end position="1213"/>
    </location>
</feature>
<dbReference type="PANTHER" id="PTHR12673:SF159">
    <property type="entry name" value="LD03170P"/>
    <property type="match status" value="1"/>
</dbReference>
<dbReference type="Pfam" id="PF00621">
    <property type="entry name" value="RhoGEF"/>
    <property type="match status" value="1"/>
</dbReference>
<dbReference type="InterPro" id="IPR036028">
    <property type="entry name" value="SH3-like_dom_sf"/>
</dbReference>
<feature type="region of interest" description="Disordered" evidence="3">
    <location>
        <begin position="215"/>
        <end position="290"/>
    </location>
</feature>
<proteinExistence type="predicted"/>
<feature type="non-terminal residue" evidence="6">
    <location>
        <position position="1330"/>
    </location>
</feature>
<evidence type="ECO:0000256" key="2">
    <source>
        <dbReference type="PROSITE-ProRule" id="PRU00192"/>
    </source>
</evidence>
<dbReference type="CDD" id="cd00160">
    <property type="entry name" value="RhoGEF"/>
    <property type="match status" value="1"/>
</dbReference>
<evidence type="ECO:0000313" key="6">
    <source>
        <dbReference type="EMBL" id="KAJ3041822.1"/>
    </source>
</evidence>
<accession>A0AAD5S3T7</accession>
<dbReference type="PROSITE" id="PS00741">
    <property type="entry name" value="DH_1"/>
    <property type="match status" value="1"/>
</dbReference>
<feature type="region of interest" description="Disordered" evidence="3">
    <location>
        <begin position="1018"/>
        <end position="1055"/>
    </location>
</feature>
<feature type="region of interest" description="Disordered" evidence="3">
    <location>
        <begin position="1123"/>
        <end position="1300"/>
    </location>
</feature>
<dbReference type="PROSITE" id="PS50010">
    <property type="entry name" value="DH_2"/>
    <property type="match status" value="1"/>
</dbReference>
<name>A0AAD5S3T7_9FUNG</name>
<dbReference type="InterPro" id="IPR051092">
    <property type="entry name" value="FYVE_RhoGEF_PH"/>
</dbReference>
<protein>
    <submittedName>
        <fullName evidence="6">Intersectin 1 (SH3 domain protein)</fullName>
    </submittedName>
</protein>
<dbReference type="GO" id="GO:0005085">
    <property type="term" value="F:guanyl-nucleotide exchange factor activity"/>
    <property type="evidence" value="ECO:0007669"/>
    <property type="project" value="InterPro"/>
</dbReference>
<dbReference type="EMBL" id="JADGJD010001460">
    <property type="protein sequence ID" value="KAJ3041822.1"/>
    <property type="molecule type" value="Genomic_DNA"/>
</dbReference>
<dbReference type="SMART" id="SM00326">
    <property type="entry name" value="SH3"/>
    <property type="match status" value="1"/>
</dbReference>
<feature type="region of interest" description="Disordered" evidence="3">
    <location>
        <begin position="945"/>
        <end position="970"/>
    </location>
</feature>
<feature type="compositionally biased region" description="Low complexity" evidence="3">
    <location>
        <begin position="1027"/>
        <end position="1036"/>
    </location>
</feature>
<dbReference type="PROSITE" id="PS50002">
    <property type="entry name" value="SH3"/>
    <property type="match status" value="1"/>
</dbReference>
<feature type="compositionally biased region" description="Basic and acidic residues" evidence="3">
    <location>
        <begin position="912"/>
        <end position="926"/>
    </location>
</feature>
<sequence>MTTITLPFPDASPTFITTSSLQSTQSSTTTVQATIHFGRVINDFEAEGLHEVALQQDDIIKVVEFTLPDKTTSPKGLWLFGKNNGQWGWLPANHVVFLTDEESQLEKEFENLEVIGQEGYKAWSGMRRGGDDHEEEEEGHGRRSMDSLGVPSELSSGDMLTSGEVTLSSSPALSNISTAPTSSGPRTPNRHASDSEDNEAPRRWKKFMKDHQIDRYESKIHGNDSQTTLQNQSTPRTSTTSMGSTPSPLERVPTKFKALLSRTSKPEPNPPSRRSTTRASVSGFTRGPETVGAPMVLDPTWKEVYGAELIEKLGLSAKDVKRQNAIYEFELSERRYMENMRKIVENIYQPLKDQELLRPKDLDIVFANLPEIAMISQVLADMSVLAAKWELKRLFQTVVKIFENARQENKGYIPTIGKLFTAMTPWLKLYALYCGNHGSSCKKLAGIIADDNPASRFISEEQKQGYMDLKPLSSYLLEPMQRICRYPLLLQNVLNQTEETHEDYESTDSALKIACAITKVADQGEKSSEAAEEMIRLQKLVGKKVNVLAAHRDLIARLDQVATWTPTPSTLYLLVGPQNKPEPRCLFLFNDMILIATPKVDSNGALVRYTQTDKIPLKMVLINVPADGGDLTNLIEIVHIGTRKYLLRFPSPELKHEWLGHLEQAASFYVQRSKLAQEPVAVVQAPEPVMKRGESMIVRDGVMDVPLKVELPIKFLVEVDESSGKGEVMGKGEISTKTLMESDFHGPGGRSSVVRSSLGPSLVMVDDETMMANTASMSRTDTQAKTESSGASVSSLRKSLELLIEEKKEGRRVEISPKRVESPFFEEEKESPAEVEDLDGVIVKEEVTLDVASLPFMKPSAIKSNRGQILSPTPEERGRAESKIPRPIINRTPQRLTRSIENLSSASKPKRPSIDETPTKSYRDVSLDSLPTKPFVRTLVKSLDNLASTPTSPSPTSSLKKGTSPTVQGSTPILSFRVQDNSHLPPLPQKPAPKVPGQKPLVAAKPAALKGYKPTGYGYPGGGILDGTPATTTTRLRTGEGAGMTRLGSRSTSNSRDLLAPLEAGMKMNPGLTSKSRISSNPFIVQDVGSVRGGAKRSEVDMNRSVLGGGHARAATAEVIQRQATVGASPKGKVGSVEGLGGGSGSRGPSVQDLAKGGVGVPGGVHARARTHEPNSGVKHAPKWQPQILPVAASDSMTSLRSASRSEVRDKVEITPSVTFAANDEPSIAAASSPTSGPPEAGLPKRAKTIQARMRDRRRSSSVASADGLPGGKIEEEVHSGGSSGRESGVGKNAVPFDTERLAESPLSGLSGLHRDGSLSDLVRLLEGGL</sequence>
<evidence type="ECO:0000313" key="7">
    <source>
        <dbReference type="Proteomes" id="UP001212841"/>
    </source>
</evidence>
<dbReference type="InterPro" id="IPR001331">
    <property type="entry name" value="GDS_CDC24_CS"/>
</dbReference>
<gene>
    <name evidence="6" type="primary">ITSN1</name>
    <name evidence="6" type="ORF">HK097_002184</name>
</gene>
<feature type="domain" description="DH" evidence="5">
    <location>
        <begin position="321"/>
        <end position="524"/>
    </location>
</feature>
<feature type="compositionally biased region" description="Polar residues" evidence="3">
    <location>
        <begin position="272"/>
        <end position="283"/>
    </location>
</feature>
<feature type="compositionally biased region" description="Basic and acidic residues" evidence="3">
    <location>
        <begin position="191"/>
        <end position="203"/>
    </location>
</feature>
<dbReference type="InterPro" id="IPR000219">
    <property type="entry name" value="DH_dom"/>
</dbReference>
<dbReference type="Gene3D" id="2.30.29.30">
    <property type="entry name" value="Pleckstrin-homology domain (PH domain)/Phosphotyrosine-binding domain (PTB)"/>
    <property type="match status" value="1"/>
</dbReference>
<dbReference type="SMART" id="SM00325">
    <property type="entry name" value="RhoGEF"/>
    <property type="match status" value="1"/>
</dbReference>
<keyword evidence="1 2" id="KW-0728">SH3 domain</keyword>
<feature type="compositionally biased region" description="Polar residues" evidence="3">
    <location>
        <begin position="223"/>
        <end position="232"/>
    </location>
</feature>
<feature type="domain" description="SH3" evidence="4">
    <location>
        <begin position="33"/>
        <end position="100"/>
    </location>
</feature>
<dbReference type="InterPro" id="IPR035899">
    <property type="entry name" value="DBL_dom_sf"/>
</dbReference>
<dbReference type="SUPFAM" id="SSF50729">
    <property type="entry name" value="PH domain-like"/>
    <property type="match status" value="1"/>
</dbReference>
<organism evidence="6 7">
    <name type="scientific">Rhizophlyctis rosea</name>
    <dbReference type="NCBI Taxonomy" id="64517"/>
    <lineage>
        <taxon>Eukaryota</taxon>
        <taxon>Fungi</taxon>
        <taxon>Fungi incertae sedis</taxon>
        <taxon>Chytridiomycota</taxon>
        <taxon>Chytridiomycota incertae sedis</taxon>
        <taxon>Chytridiomycetes</taxon>
        <taxon>Rhizophlyctidales</taxon>
        <taxon>Rhizophlyctidaceae</taxon>
        <taxon>Rhizophlyctis</taxon>
    </lineage>
</organism>
<evidence type="ECO:0000259" key="5">
    <source>
        <dbReference type="PROSITE" id="PS50010"/>
    </source>
</evidence>
<dbReference type="Gene3D" id="1.20.900.10">
    <property type="entry name" value="Dbl homology (DH) domain"/>
    <property type="match status" value="1"/>
</dbReference>
<evidence type="ECO:0000259" key="4">
    <source>
        <dbReference type="PROSITE" id="PS50002"/>
    </source>
</evidence>
<dbReference type="SUPFAM" id="SSF50044">
    <property type="entry name" value="SH3-domain"/>
    <property type="match status" value="1"/>
</dbReference>
<evidence type="ECO:0000256" key="3">
    <source>
        <dbReference type="SAM" id="MobiDB-lite"/>
    </source>
</evidence>